<reference evidence="1" key="1">
    <citation type="submission" date="2019-08" db="EMBL/GenBank/DDBJ databases">
        <authorList>
            <person name="Kucharzyk K."/>
            <person name="Murdoch R.W."/>
            <person name="Higgins S."/>
            <person name="Loffler F."/>
        </authorList>
    </citation>
    <scope>NUCLEOTIDE SEQUENCE</scope>
</reference>
<evidence type="ECO:0000313" key="1">
    <source>
        <dbReference type="EMBL" id="MPN01582.1"/>
    </source>
</evidence>
<accession>A0A645EJX5</accession>
<gene>
    <name evidence="1" type="ORF">SDC9_148792</name>
</gene>
<dbReference type="EMBL" id="VSSQ01047576">
    <property type="protein sequence ID" value="MPN01582.1"/>
    <property type="molecule type" value="Genomic_DNA"/>
</dbReference>
<name>A0A645EJX5_9ZZZZ</name>
<comment type="caution">
    <text evidence="1">The sequence shown here is derived from an EMBL/GenBank/DDBJ whole genome shotgun (WGS) entry which is preliminary data.</text>
</comment>
<dbReference type="AlphaFoldDB" id="A0A645EJX5"/>
<organism evidence="1">
    <name type="scientific">bioreactor metagenome</name>
    <dbReference type="NCBI Taxonomy" id="1076179"/>
    <lineage>
        <taxon>unclassified sequences</taxon>
        <taxon>metagenomes</taxon>
        <taxon>ecological metagenomes</taxon>
    </lineage>
</organism>
<sequence length="54" mass="5754">MGNGGVATLDIENETPGMLVRQGTVFGGGKGKITAIDPKGVSWTWSNKKYRTDL</sequence>
<proteinExistence type="predicted"/>
<protein>
    <submittedName>
        <fullName evidence="1">Uncharacterized protein</fullName>
    </submittedName>
</protein>